<evidence type="ECO:0000313" key="2">
    <source>
        <dbReference type="Proteomes" id="UP000546464"/>
    </source>
</evidence>
<accession>A0A842HET1</accession>
<gene>
    <name evidence="1" type="ORF">H5P28_07140</name>
</gene>
<reference evidence="1 2" key="1">
    <citation type="submission" date="2020-07" db="EMBL/GenBank/DDBJ databases">
        <authorList>
            <person name="Feng X."/>
        </authorList>
    </citation>
    <scope>NUCLEOTIDE SEQUENCE [LARGE SCALE GENOMIC DNA]</scope>
    <source>
        <strain evidence="1 2">JCM31066</strain>
    </source>
</reference>
<evidence type="ECO:0000313" key="1">
    <source>
        <dbReference type="EMBL" id="MBC2594034.1"/>
    </source>
</evidence>
<dbReference type="EMBL" id="JACHVB010000020">
    <property type="protein sequence ID" value="MBC2594034.1"/>
    <property type="molecule type" value="Genomic_DNA"/>
</dbReference>
<dbReference type="Proteomes" id="UP000546464">
    <property type="component" value="Unassembled WGS sequence"/>
</dbReference>
<protein>
    <submittedName>
        <fullName evidence="1">Uncharacterized protein</fullName>
    </submittedName>
</protein>
<organism evidence="1 2">
    <name type="scientific">Ruficoccus amylovorans</name>
    <dbReference type="NCBI Taxonomy" id="1804625"/>
    <lineage>
        <taxon>Bacteria</taxon>
        <taxon>Pseudomonadati</taxon>
        <taxon>Verrucomicrobiota</taxon>
        <taxon>Opitutia</taxon>
        <taxon>Puniceicoccales</taxon>
        <taxon>Cerasicoccaceae</taxon>
        <taxon>Ruficoccus</taxon>
    </lineage>
</organism>
<comment type="caution">
    <text evidence="1">The sequence shown here is derived from an EMBL/GenBank/DDBJ whole genome shotgun (WGS) entry which is preliminary data.</text>
</comment>
<keyword evidence="2" id="KW-1185">Reference proteome</keyword>
<name>A0A842HET1_9BACT</name>
<proteinExistence type="predicted"/>
<dbReference type="AlphaFoldDB" id="A0A842HET1"/>
<dbReference type="RefSeq" id="WP_185675017.1">
    <property type="nucleotide sequence ID" value="NZ_JACHVB010000020.1"/>
</dbReference>
<sequence length="116" mass="13054">MIVGGCRGDSQVRLSAEQQAAIVREAEAIFTREHVAKLEYTKRLMPDANISPTLTALGAERVWLKPTGLYVRMEDGFVSERGYYIPAPTVDQGSLSPHTDPSYIKVAENLYQYEYR</sequence>